<dbReference type="PRINTS" id="PR00922">
    <property type="entry name" value="DADACBPTASE3"/>
</dbReference>
<dbReference type="RefSeq" id="WP_229581295.1">
    <property type="nucleotide sequence ID" value="NZ_BMXF01000005.1"/>
</dbReference>
<evidence type="ECO:0000313" key="4">
    <source>
        <dbReference type="Proteomes" id="UP000598271"/>
    </source>
</evidence>
<protein>
    <submittedName>
        <fullName evidence="3">Serine-type D-Ala-D-Ala carboxypeptidase</fullName>
    </submittedName>
</protein>
<dbReference type="InterPro" id="IPR012338">
    <property type="entry name" value="Beta-lactam/transpept-like"/>
</dbReference>
<accession>A0A8J3D722</accession>
<comment type="similarity">
    <text evidence="1">Belongs to the peptidase S13 family.</text>
</comment>
<keyword evidence="4" id="KW-1185">Reference proteome</keyword>
<keyword evidence="3" id="KW-0121">Carboxypeptidase</keyword>
<organism evidence="3 4">
    <name type="scientific">Persicitalea jodogahamensis</name>
    <dbReference type="NCBI Taxonomy" id="402147"/>
    <lineage>
        <taxon>Bacteria</taxon>
        <taxon>Pseudomonadati</taxon>
        <taxon>Bacteroidota</taxon>
        <taxon>Cytophagia</taxon>
        <taxon>Cytophagales</taxon>
        <taxon>Spirosomataceae</taxon>
        <taxon>Persicitalea</taxon>
    </lineage>
</organism>
<dbReference type="PROSITE" id="PS51257">
    <property type="entry name" value="PROKAR_LIPOPROTEIN"/>
    <property type="match status" value="1"/>
</dbReference>
<dbReference type="GO" id="GO:0006508">
    <property type="term" value="P:proteolysis"/>
    <property type="evidence" value="ECO:0007669"/>
    <property type="project" value="InterPro"/>
</dbReference>
<dbReference type="SUPFAM" id="SSF56601">
    <property type="entry name" value="beta-lactamase/transpeptidase-like"/>
    <property type="match status" value="1"/>
</dbReference>
<keyword evidence="2" id="KW-0378">Hydrolase</keyword>
<dbReference type="GO" id="GO:0000270">
    <property type="term" value="P:peptidoglycan metabolic process"/>
    <property type="evidence" value="ECO:0007669"/>
    <property type="project" value="TreeGrafter"/>
</dbReference>
<dbReference type="AlphaFoldDB" id="A0A8J3D722"/>
<keyword evidence="3" id="KW-0645">Protease</keyword>
<sequence>MTKKFLPVLLLTLSGCSVSHYIHKEVKTSPVLSQHHVGISVFDPARQKTLASYQDDHYFTPASNTKLFSFYSALTALGDSIPGLQYQIQNDSLIFRGTGDPSLLHPDLPTSAVVDFLKNRPEKLVFSTANTDNPVYGPGWSWDDYNDYYQAERSPLPVYGNIARFTSPSGLYVRVQPEFWQDSLDLDTTVVGLVRDRYRNHFRRSLNALPSGLEQDIPVQMSNPLTAKLLSWELKKKVTLMNEASLDQWKTVYSIPSDSLYKRMMEVSDNMMAEQTMLLYASAHDLPLNTTQAIEHAKLSILADLPDRPLWRDGSGLSRYNLFTPRTMIALLGKISQKIPQERLFNILPAGGATGTLRNMFKGQEAFVHAKTGSLSNVYCLSGYLITKKGKLLYFSFMNNNFARPTTEIRTEVARILTGLHDKY</sequence>
<evidence type="ECO:0000313" key="3">
    <source>
        <dbReference type="EMBL" id="GHB83740.1"/>
    </source>
</evidence>
<evidence type="ECO:0000256" key="1">
    <source>
        <dbReference type="ARBA" id="ARBA00006096"/>
    </source>
</evidence>
<dbReference type="PANTHER" id="PTHR30023">
    <property type="entry name" value="D-ALANYL-D-ALANINE CARBOXYPEPTIDASE"/>
    <property type="match status" value="1"/>
</dbReference>
<dbReference type="Pfam" id="PF02113">
    <property type="entry name" value="Peptidase_S13"/>
    <property type="match status" value="2"/>
</dbReference>
<proteinExistence type="inferred from homology"/>
<dbReference type="PANTHER" id="PTHR30023:SF0">
    <property type="entry name" value="PENICILLIN-SENSITIVE CARBOXYPEPTIDASE A"/>
    <property type="match status" value="1"/>
</dbReference>
<evidence type="ECO:0000256" key="2">
    <source>
        <dbReference type="ARBA" id="ARBA00022801"/>
    </source>
</evidence>
<dbReference type="Proteomes" id="UP000598271">
    <property type="component" value="Unassembled WGS sequence"/>
</dbReference>
<dbReference type="GO" id="GO:0004185">
    <property type="term" value="F:serine-type carboxypeptidase activity"/>
    <property type="evidence" value="ECO:0007669"/>
    <property type="project" value="InterPro"/>
</dbReference>
<dbReference type="InterPro" id="IPR000667">
    <property type="entry name" value="Peptidase_S13"/>
</dbReference>
<name>A0A8J3D722_9BACT</name>
<gene>
    <name evidence="3" type="ORF">GCM10007390_43600</name>
</gene>
<dbReference type="Gene3D" id="3.40.710.10">
    <property type="entry name" value="DD-peptidase/beta-lactamase superfamily"/>
    <property type="match status" value="2"/>
</dbReference>
<reference evidence="3 4" key="1">
    <citation type="journal article" date="2014" name="Int. J. Syst. Evol. Microbiol.">
        <title>Complete genome sequence of Corynebacterium casei LMG S-19264T (=DSM 44701T), isolated from a smear-ripened cheese.</title>
        <authorList>
            <consortium name="US DOE Joint Genome Institute (JGI-PGF)"/>
            <person name="Walter F."/>
            <person name="Albersmeier A."/>
            <person name="Kalinowski J."/>
            <person name="Ruckert C."/>
        </authorList>
    </citation>
    <scope>NUCLEOTIDE SEQUENCE [LARGE SCALE GENOMIC DNA]</scope>
    <source>
        <strain evidence="3 4">KCTC 12866</strain>
    </source>
</reference>
<comment type="caution">
    <text evidence="3">The sequence shown here is derived from an EMBL/GenBank/DDBJ whole genome shotgun (WGS) entry which is preliminary data.</text>
</comment>
<dbReference type="EMBL" id="BMXF01000005">
    <property type="protein sequence ID" value="GHB83740.1"/>
    <property type="molecule type" value="Genomic_DNA"/>
</dbReference>